<reference evidence="2" key="1">
    <citation type="submission" date="2022-11" db="UniProtKB">
        <authorList>
            <consortium name="WormBaseParasite"/>
        </authorList>
    </citation>
    <scope>IDENTIFICATION</scope>
</reference>
<proteinExistence type="predicted"/>
<name>A0AC34GWP0_9BILA</name>
<dbReference type="WBParaSite" id="ES5_v2.g938.t1">
    <property type="protein sequence ID" value="ES5_v2.g938.t1"/>
    <property type="gene ID" value="ES5_v2.g938"/>
</dbReference>
<evidence type="ECO:0000313" key="1">
    <source>
        <dbReference type="Proteomes" id="UP000887579"/>
    </source>
</evidence>
<accession>A0AC34GWP0</accession>
<dbReference type="Proteomes" id="UP000887579">
    <property type="component" value="Unplaced"/>
</dbReference>
<protein>
    <submittedName>
        <fullName evidence="2">Uncharacterized protein</fullName>
    </submittedName>
</protein>
<organism evidence="1 2">
    <name type="scientific">Panagrolaimus sp. ES5</name>
    <dbReference type="NCBI Taxonomy" id="591445"/>
    <lineage>
        <taxon>Eukaryota</taxon>
        <taxon>Metazoa</taxon>
        <taxon>Ecdysozoa</taxon>
        <taxon>Nematoda</taxon>
        <taxon>Chromadorea</taxon>
        <taxon>Rhabditida</taxon>
        <taxon>Tylenchina</taxon>
        <taxon>Panagrolaimomorpha</taxon>
        <taxon>Panagrolaimoidea</taxon>
        <taxon>Panagrolaimidae</taxon>
        <taxon>Panagrolaimus</taxon>
    </lineage>
</organism>
<sequence>MGATVGELNVRLDKLENIVAGIYRDVYRNCIKIVNLGCKMPKKGIAVRDSVMEELLKFLNFVVNNDENSVNGDSMDVQLSNVNETTVTSKPKDISSNITSNDILECKPLDKKKLKEGETIRQLTVTLSPFIVNLLFKNIVRVKDYVRSNTVSGNIFVENLKDFKTIDSEKDAKNCLFFIRAFLKVKKICFPNAVNEVVKQIRQQISIDGTKLNVKDALVRFGYNYESLVSFSEFITSAPNKRSEDEIKLYLMKTKPEVFKEFLPA</sequence>
<evidence type="ECO:0000313" key="2">
    <source>
        <dbReference type="WBParaSite" id="ES5_v2.g938.t1"/>
    </source>
</evidence>